<accession>A0A645IKY4</accession>
<protein>
    <submittedName>
        <fullName evidence="1">Uncharacterized protein</fullName>
    </submittedName>
</protein>
<organism evidence="1">
    <name type="scientific">bioreactor metagenome</name>
    <dbReference type="NCBI Taxonomy" id="1076179"/>
    <lineage>
        <taxon>unclassified sequences</taxon>
        <taxon>metagenomes</taxon>
        <taxon>ecological metagenomes</taxon>
    </lineage>
</organism>
<sequence>MPIPMRVDNCPCGSEAIAAFLQECKRVEQEKYLKFAENLLESESDFSESVETDLQKSHAIYEEYCRTHAPNPFVMELIHTARPEIPSKIEAYMEQHVQKCRQELMQKIEDAVGWITDIHGLQLGKDGMLTGMIEGENGKAFVTTTYVRDAFRPYTVEVRKL</sequence>
<name>A0A645IKY4_9ZZZZ</name>
<gene>
    <name evidence="1" type="ORF">SDC9_199627</name>
</gene>
<dbReference type="AlphaFoldDB" id="A0A645IKY4"/>
<evidence type="ECO:0000313" key="1">
    <source>
        <dbReference type="EMBL" id="MPN51975.1"/>
    </source>
</evidence>
<comment type="caution">
    <text evidence="1">The sequence shown here is derived from an EMBL/GenBank/DDBJ whole genome shotgun (WGS) entry which is preliminary data.</text>
</comment>
<reference evidence="1" key="1">
    <citation type="submission" date="2019-08" db="EMBL/GenBank/DDBJ databases">
        <authorList>
            <person name="Kucharzyk K."/>
            <person name="Murdoch R.W."/>
            <person name="Higgins S."/>
            <person name="Loffler F."/>
        </authorList>
    </citation>
    <scope>NUCLEOTIDE SEQUENCE</scope>
</reference>
<proteinExistence type="predicted"/>
<dbReference type="EMBL" id="VSSQ01117627">
    <property type="protein sequence ID" value="MPN51975.1"/>
    <property type="molecule type" value="Genomic_DNA"/>
</dbReference>